<dbReference type="STRING" id="2282107.A0A286UMK2"/>
<dbReference type="FunFam" id="2.60.120.260:FF:000026">
    <property type="entry name" value="proprotein convertase subtilisin/kexin type 7"/>
    <property type="match status" value="1"/>
</dbReference>
<dbReference type="PROSITE" id="PS51892">
    <property type="entry name" value="SUBTILASE"/>
    <property type="match status" value="1"/>
</dbReference>
<evidence type="ECO:0000256" key="13">
    <source>
        <dbReference type="PIRSR" id="PIRSR615500-1"/>
    </source>
</evidence>
<proteinExistence type="inferred from homology"/>
<dbReference type="Pfam" id="PF00082">
    <property type="entry name" value="Peptidase_S8"/>
    <property type="match status" value="1"/>
</dbReference>
<sequence length="812" mass="89465">MSNFRRVSIRSWHILLAVAFSICVVTTSVIASKPTKLSHDLYDYYVLEHNPAIGVSIEECAESLGAEVVDSAGELHNHWLLRRQKNERSTRDDGVLTQHKSLLQRRDPVSFAIKHLSRQTLRQRVKRAALPAPAPQSPDDTLSLTRDIAERLGIEDPLFKDQWHLINEEYPEHMVNAAPVWDMGITGKDVVSCIIDDGLEYESEDLADNFDAAGSYDFNDHTELPKPRLRDDHHGTRCAGQIAAVKNGVCGVGIAYDSKVAGVRILSGPISDIDEATALNFGYQNTSIYSCSWGPPDDGRSMDVPSILVQKAMLNGVQRGRDGLGSVFVFASGNGANSGDQCNFDGYTNSIYSVTVASIDYQGQHPYYSEACAANMVTTYSSGFDRNKHIVTTDIGRNKCTRNHGGTSAAAPNAVGIFALALSARPDLTWRDIQYLCVKTAQIVNPEDPDWEPIASGQLFSYKYGFGKLDALKFVKAAQEWSVVKPQTWIEAPAVQLENGSMDSNGKYSGGLPIAKDGIQSTLEITQDMIDDNNFEDLEHVTIRVWIDHTRRGAVEVSLVSPNGIRSVLAGKRNSDFDRDGFPGWRFMSVKHWGENPLGTWTLHVSDQNAKSESGSLIGWSLSLWGSSKDTSKVQTYVLKASEELPIPFPPVVEDPVPDPDSTTLDPSTTKQYQKPTVTGTSVSNQDDTESTQTGSSGGTSEKMSDDTRHIIVVVASIFTVLLIGFGAFLIIRQLRQNRRDALERNRSGDNDVRMRLLDSDSRHLTPSESVTVLYDEEDEGKADAVGPSDEEQTYNDSDDDHDVDESLLRSH</sequence>
<keyword evidence="11" id="KW-0865">Zymogen</keyword>
<dbReference type="PANTHER" id="PTHR42884:SF14">
    <property type="entry name" value="NEUROENDOCRINE CONVERTASE 1"/>
    <property type="match status" value="1"/>
</dbReference>
<dbReference type="Gene3D" id="3.40.50.200">
    <property type="entry name" value="Peptidase S8/S53 domain"/>
    <property type="match status" value="1"/>
</dbReference>
<reference evidence="18 19" key="1">
    <citation type="journal article" date="2017" name="Mol. Ecol.">
        <title>Comparative and population genomic landscape of Phellinus noxius: A hypervariable fungus causing root rot in trees.</title>
        <authorList>
            <person name="Chung C.L."/>
            <person name="Lee T.J."/>
            <person name="Akiba M."/>
            <person name="Lee H.H."/>
            <person name="Kuo T.H."/>
            <person name="Liu D."/>
            <person name="Ke H.M."/>
            <person name="Yokoi T."/>
            <person name="Roa M.B."/>
            <person name="Lu M.J."/>
            <person name="Chang Y.Y."/>
            <person name="Ann P.J."/>
            <person name="Tsai J.N."/>
            <person name="Chen C.Y."/>
            <person name="Tzean S.S."/>
            <person name="Ota Y."/>
            <person name="Hattori T."/>
            <person name="Sahashi N."/>
            <person name="Liou R.F."/>
            <person name="Kikuchi T."/>
            <person name="Tsai I.J."/>
        </authorList>
    </citation>
    <scope>NUCLEOTIDE SEQUENCE [LARGE SCALE GENOMIC DNA]</scope>
    <source>
        <strain evidence="18 19">FFPRI411160</strain>
    </source>
</reference>
<feature type="transmembrane region" description="Helical" evidence="16">
    <location>
        <begin position="711"/>
        <end position="732"/>
    </location>
</feature>
<gene>
    <name evidence="18" type="ORF">PNOK_0339600</name>
</gene>
<comment type="similarity">
    <text evidence="2">Belongs to the peptidase S8 family. Furin subfamily.</text>
</comment>
<feature type="region of interest" description="Disordered" evidence="15">
    <location>
        <begin position="649"/>
        <end position="705"/>
    </location>
</feature>
<comment type="subcellular location">
    <subcellularLocation>
        <location evidence="1">Membrane</location>
    </subcellularLocation>
</comment>
<keyword evidence="19" id="KW-1185">Reference proteome</keyword>
<dbReference type="InterPro" id="IPR000209">
    <property type="entry name" value="Peptidase_S8/S53_dom"/>
</dbReference>
<keyword evidence="8" id="KW-0106">Calcium</keyword>
<evidence type="ECO:0000313" key="18">
    <source>
        <dbReference type="EMBL" id="PAV20769.1"/>
    </source>
</evidence>
<evidence type="ECO:0000256" key="7">
    <source>
        <dbReference type="ARBA" id="ARBA00022825"/>
    </source>
</evidence>
<dbReference type="CDD" id="cd04059">
    <property type="entry name" value="Peptidases_S8_Protein_convertases_Kexins_Furin-like"/>
    <property type="match status" value="1"/>
</dbReference>
<protein>
    <submittedName>
        <fullName evidence="18">Kex</fullName>
    </submittedName>
</protein>
<evidence type="ECO:0000256" key="9">
    <source>
        <dbReference type="ARBA" id="ARBA00022989"/>
    </source>
</evidence>
<dbReference type="EMBL" id="NBII01000003">
    <property type="protein sequence ID" value="PAV20769.1"/>
    <property type="molecule type" value="Genomic_DNA"/>
</dbReference>
<dbReference type="InterPro" id="IPR015500">
    <property type="entry name" value="Peptidase_S8_subtilisin-rel"/>
</dbReference>
<dbReference type="InterPro" id="IPR022398">
    <property type="entry name" value="Peptidase_S8_His-AS"/>
</dbReference>
<dbReference type="OrthoDB" id="300641at2759"/>
<feature type="domain" description="P/Homo B" evidence="17">
    <location>
        <begin position="484"/>
        <end position="630"/>
    </location>
</feature>
<dbReference type="InterPro" id="IPR034182">
    <property type="entry name" value="Kexin/furin"/>
</dbReference>
<keyword evidence="7 14" id="KW-0720">Serine protease</keyword>
<evidence type="ECO:0000256" key="3">
    <source>
        <dbReference type="ARBA" id="ARBA00022670"/>
    </source>
</evidence>
<keyword evidence="12" id="KW-0325">Glycoprotein</keyword>
<dbReference type="InterPro" id="IPR002884">
    <property type="entry name" value="P_dom"/>
</dbReference>
<evidence type="ECO:0000256" key="14">
    <source>
        <dbReference type="PROSITE-ProRule" id="PRU01240"/>
    </source>
</evidence>
<evidence type="ECO:0000256" key="8">
    <source>
        <dbReference type="ARBA" id="ARBA00022837"/>
    </source>
</evidence>
<dbReference type="Proteomes" id="UP000217199">
    <property type="component" value="Unassembled WGS sequence"/>
</dbReference>
<dbReference type="PRINTS" id="PR00723">
    <property type="entry name" value="SUBTILISIN"/>
</dbReference>
<dbReference type="GO" id="GO:0007323">
    <property type="term" value="P:peptide pheromone maturation"/>
    <property type="evidence" value="ECO:0007669"/>
    <property type="project" value="UniProtKB-ARBA"/>
</dbReference>
<dbReference type="PROSITE" id="PS00137">
    <property type="entry name" value="SUBTILASE_HIS"/>
    <property type="match status" value="1"/>
</dbReference>
<evidence type="ECO:0000313" key="19">
    <source>
        <dbReference type="Proteomes" id="UP000217199"/>
    </source>
</evidence>
<evidence type="ECO:0000259" key="17">
    <source>
        <dbReference type="PROSITE" id="PS51829"/>
    </source>
</evidence>
<evidence type="ECO:0000256" key="4">
    <source>
        <dbReference type="ARBA" id="ARBA00022692"/>
    </source>
</evidence>
<feature type="compositionally biased region" description="Polar residues" evidence="15">
    <location>
        <begin position="671"/>
        <end position="685"/>
    </location>
</feature>
<evidence type="ECO:0000256" key="5">
    <source>
        <dbReference type="ARBA" id="ARBA00022729"/>
    </source>
</evidence>
<feature type="compositionally biased region" description="Acidic residues" evidence="15">
    <location>
        <begin position="789"/>
        <end position="804"/>
    </location>
</feature>
<feature type="active site" description="Charge relay system" evidence="13 14">
    <location>
        <position position="234"/>
    </location>
</feature>
<feature type="active site" description="Charge relay system" evidence="13 14">
    <location>
        <position position="408"/>
    </location>
</feature>
<dbReference type="FunCoup" id="A0A286UMK2">
    <property type="interactions" value="42"/>
</dbReference>
<name>A0A286UMK2_9AGAM</name>
<dbReference type="PROSITE" id="PS51829">
    <property type="entry name" value="P_HOMO_B"/>
    <property type="match status" value="1"/>
</dbReference>
<dbReference type="AlphaFoldDB" id="A0A286UMK2"/>
<dbReference type="PANTHER" id="PTHR42884">
    <property type="entry name" value="PROPROTEIN CONVERTASE SUBTILISIN/KEXIN-RELATED"/>
    <property type="match status" value="1"/>
</dbReference>
<feature type="compositionally biased region" description="Low complexity" evidence="15">
    <location>
        <begin position="691"/>
        <end position="702"/>
    </location>
</feature>
<dbReference type="SUPFAM" id="SSF49785">
    <property type="entry name" value="Galactose-binding domain-like"/>
    <property type="match status" value="1"/>
</dbReference>
<dbReference type="GO" id="GO:0000139">
    <property type="term" value="C:Golgi membrane"/>
    <property type="evidence" value="ECO:0007669"/>
    <property type="project" value="TreeGrafter"/>
</dbReference>
<dbReference type="GO" id="GO:0016485">
    <property type="term" value="P:protein processing"/>
    <property type="evidence" value="ECO:0007669"/>
    <property type="project" value="TreeGrafter"/>
</dbReference>
<organism evidence="18 19">
    <name type="scientific">Pyrrhoderma noxium</name>
    <dbReference type="NCBI Taxonomy" id="2282107"/>
    <lineage>
        <taxon>Eukaryota</taxon>
        <taxon>Fungi</taxon>
        <taxon>Dikarya</taxon>
        <taxon>Basidiomycota</taxon>
        <taxon>Agaricomycotina</taxon>
        <taxon>Agaricomycetes</taxon>
        <taxon>Hymenochaetales</taxon>
        <taxon>Hymenochaetaceae</taxon>
        <taxon>Pyrrhoderma</taxon>
    </lineage>
</organism>
<accession>A0A286UMK2</accession>
<evidence type="ECO:0000256" key="16">
    <source>
        <dbReference type="SAM" id="Phobius"/>
    </source>
</evidence>
<evidence type="ECO:0000256" key="11">
    <source>
        <dbReference type="ARBA" id="ARBA00023145"/>
    </source>
</evidence>
<evidence type="ECO:0000256" key="12">
    <source>
        <dbReference type="ARBA" id="ARBA00023180"/>
    </source>
</evidence>
<dbReference type="Gene3D" id="2.60.120.260">
    <property type="entry name" value="Galactose-binding domain-like"/>
    <property type="match status" value="1"/>
</dbReference>
<comment type="caution">
    <text evidence="18">The sequence shown here is derived from an EMBL/GenBank/DDBJ whole genome shotgun (WGS) entry which is preliminary data.</text>
</comment>
<evidence type="ECO:0000256" key="1">
    <source>
        <dbReference type="ARBA" id="ARBA00004370"/>
    </source>
</evidence>
<dbReference type="GO" id="GO:0005802">
    <property type="term" value="C:trans-Golgi network"/>
    <property type="evidence" value="ECO:0007669"/>
    <property type="project" value="TreeGrafter"/>
</dbReference>
<keyword evidence="5" id="KW-0732">Signal</keyword>
<dbReference type="InterPro" id="IPR036852">
    <property type="entry name" value="Peptidase_S8/S53_dom_sf"/>
</dbReference>
<evidence type="ECO:0000256" key="15">
    <source>
        <dbReference type="SAM" id="MobiDB-lite"/>
    </source>
</evidence>
<dbReference type="Pfam" id="PF01483">
    <property type="entry name" value="P_proprotein"/>
    <property type="match status" value="1"/>
</dbReference>
<dbReference type="PROSITE" id="PS00138">
    <property type="entry name" value="SUBTILASE_SER"/>
    <property type="match status" value="1"/>
</dbReference>
<keyword evidence="3 14" id="KW-0645">Protease</keyword>
<feature type="active site" description="Charge relay system" evidence="13 14">
    <location>
        <position position="196"/>
    </location>
</feature>
<dbReference type="InParanoid" id="A0A286UMK2"/>
<feature type="region of interest" description="Disordered" evidence="15">
    <location>
        <begin position="768"/>
        <end position="812"/>
    </location>
</feature>
<dbReference type="FunFam" id="3.40.50.200:FF:000005">
    <property type="entry name" value="Proprotein convertase subtilisin/kexin type 7"/>
    <property type="match status" value="1"/>
</dbReference>
<dbReference type="InterPro" id="IPR023828">
    <property type="entry name" value="Peptidase_S8_Ser-AS"/>
</dbReference>
<feature type="compositionally biased region" description="Low complexity" evidence="15">
    <location>
        <begin position="654"/>
        <end position="670"/>
    </location>
</feature>
<keyword evidence="10 16" id="KW-0472">Membrane</keyword>
<evidence type="ECO:0000256" key="6">
    <source>
        <dbReference type="ARBA" id="ARBA00022801"/>
    </source>
</evidence>
<keyword evidence="6 14" id="KW-0378">Hydrolase</keyword>
<evidence type="ECO:0000256" key="2">
    <source>
        <dbReference type="ARBA" id="ARBA00005325"/>
    </source>
</evidence>
<dbReference type="InterPro" id="IPR008979">
    <property type="entry name" value="Galactose-bd-like_sf"/>
</dbReference>
<keyword evidence="9 16" id="KW-1133">Transmembrane helix</keyword>
<evidence type="ECO:0000256" key="10">
    <source>
        <dbReference type="ARBA" id="ARBA00023136"/>
    </source>
</evidence>
<keyword evidence="4 16" id="KW-0812">Transmembrane</keyword>
<dbReference type="SUPFAM" id="SSF52743">
    <property type="entry name" value="Subtilisin-like"/>
    <property type="match status" value="1"/>
</dbReference>
<dbReference type="GO" id="GO:0004252">
    <property type="term" value="F:serine-type endopeptidase activity"/>
    <property type="evidence" value="ECO:0007669"/>
    <property type="project" value="UniProtKB-UniRule"/>
</dbReference>